<gene>
    <name evidence="4" type="ordered locus">Geob_2983</name>
</gene>
<dbReference type="InterPro" id="IPR019734">
    <property type="entry name" value="TPR_rpt"/>
</dbReference>
<name>B9M2Y0_GEODF</name>
<dbReference type="SUPFAM" id="SSF48452">
    <property type="entry name" value="TPR-like"/>
    <property type="match status" value="2"/>
</dbReference>
<dbReference type="eggNOG" id="COG0457">
    <property type="taxonomic scope" value="Bacteria"/>
</dbReference>
<dbReference type="Pfam" id="PF14559">
    <property type="entry name" value="TPR_19"/>
    <property type="match status" value="1"/>
</dbReference>
<feature type="repeat" description="TPR" evidence="3">
    <location>
        <begin position="293"/>
        <end position="326"/>
    </location>
</feature>
<evidence type="ECO:0000256" key="2">
    <source>
        <dbReference type="ARBA" id="ARBA00022803"/>
    </source>
</evidence>
<feature type="repeat" description="TPR" evidence="3">
    <location>
        <begin position="513"/>
        <end position="546"/>
    </location>
</feature>
<feature type="repeat" description="TPR" evidence="3">
    <location>
        <begin position="56"/>
        <end position="89"/>
    </location>
</feature>
<keyword evidence="5" id="KW-1185">Reference proteome</keyword>
<accession>B9M2Y0</accession>
<dbReference type="InterPro" id="IPR011990">
    <property type="entry name" value="TPR-like_helical_dom_sf"/>
</dbReference>
<dbReference type="Pfam" id="PF13432">
    <property type="entry name" value="TPR_16"/>
    <property type="match status" value="6"/>
</dbReference>
<dbReference type="PANTHER" id="PTHR45586">
    <property type="entry name" value="TPR REPEAT-CONTAINING PROTEIN PA4667"/>
    <property type="match status" value="1"/>
</dbReference>
<dbReference type="OrthoDB" id="220004at2"/>
<dbReference type="SMART" id="SM00028">
    <property type="entry name" value="TPR"/>
    <property type="match status" value="15"/>
</dbReference>
<keyword evidence="4" id="KW-0449">Lipoprotein</keyword>
<dbReference type="RefSeq" id="WP_012648054.1">
    <property type="nucleotide sequence ID" value="NC_011979.1"/>
</dbReference>
<sequence length="599" mass="66377">MLKFLVLLVLIFILPGCSSKAKEELYAEGISQIGKGNAGGAIVLLKNALEKDPEYLSARYQLALAYVKANKHEQAEKEFLQVLEQNPAKSTVHLDLARLYNTMGKPEQARAEVEEYLKSNGRTAEALGLIGESYALQKNLEQAERYLLQSMQGDTKNTGVKLALAGIYMAWRKHPEARRQLEETLAMEPKNSKACYLMAALENTMGNSDRALELYQQIAGFDKADPVAPYKMGLVYLDKHDVEKARKLAAYLVKTFPDKGEGSRLQGLVQYYTKNYTEAIALLQESLKKQPSMEGYYFLGLSLYCHGELENALSQFRRIIDYNPSFVQARVLNSLILLRQGRADDAIGEIRKVLQIDPGHAFAHNVLGRGYLAKGMNEEGVRELKAATGLGPTATGDMLKRGGEGDQWNIETLMILGDLNAGNKDNKAAMAAFTEAARNKPDYAPALYAQGVLLDQSGQKKEAAAKYRAALEKSENYVQALNNLACLYADGYGSLSEAERLAMRAYKLQPSNPAVMETLGYVLLKNGQKPHALELLQKAAERLPNNGYAQYHLALALMETGNEVQAGLKLKKALQLGKFPEQDQAKNILAQLRRSEKRN</sequence>
<evidence type="ECO:0000313" key="5">
    <source>
        <dbReference type="Proteomes" id="UP000007721"/>
    </source>
</evidence>
<dbReference type="AlphaFoldDB" id="B9M2Y0"/>
<dbReference type="Proteomes" id="UP000007721">
    <property type="component" value="Chromosome"/>
</dbReference>
<organism evidence="4 5">
    <name type="scientific">Geotalea daltonii (strain DSM 22248 / JCM 15807 / FRC-32)</name>
    <name type="common">Geobacter daltonii</name>
    <dbReference type="NCBI Taxonomy" id="316067"/>
    <lineage>
        <taxon>Bacteria</taxon>
        <taxon>Pseudomonadati</taxon>
        <taxon>Thermodesulfobacteriota</taxon>
        <taxon>Desulfuromonadia</taxon>
        <taxon>Geobacterales</taxon>
        <taxon>Geobacteraceae</taxon>
        <taxon>Geotalea</taxon>
    </lineage>
</organism>
<dbReference type="PROSITE" id="PS50005">
    <property type="entry name" value="TPR"/>
    <property type="match status" value="3"/>
</dbReference>
<reference evidence="4 5" key="1">
    <citation type="submission" date="2009-01" db="EMBL/GenBank/DDBJ databases">
        <title>Complete sequence of Geobacter sp. FRC-32.</title>
        <authorList>
            <consortium name="US DOE Joint Genome Institute"/>
            <person name="Lucas S."/>
            <person name="Copeland A."/>
            <person name="Lapidus A."/>
            <person name="Glavina del Rio T."/>
            <person name="Dalin E."/>
            <person name="Tice H."/>
            <person name="Bruce D."/>
            <person name="Goodwin L."/>
            <person name="Pitluck S."/>
            <person name="Saunders E."/>
            <person name="Brettin T."/>
            <person name="Detter J.C."/>
            <person name="Han C."/>
            <person name="Larimer F."/>
            <person name="Land M."/>
            <person name="Hauser L."/>
            <person name="Kyrpides N."/>
            <person name="Ovchinnikova G."/>
            <person name="Kostka J."/>
            <person name="Richardson P."/>
        </authorList>
    </citation>
    <scope>NUCLEOTIDE SEQUENCE [LARGE SCALE GENOMIC DNA]</scope>
    <source>
        <strain evidence="5">DSM 22248 / JCM 15807 / FRC-32</strain>
    </source>
</reference>
<proteinExistence type="predicted"/>
<dbReference type="InterPro" id="IPR051012">
    <property type="entry name" value="CellSynth/LPSAsmb/PSIAsmb"/>
</dbReference>
<dbReference type="HOGENOM" id="CLU_455447_0_0_7"/>
<evidence type="ECO:0000313" key="4">
    <source>
        <dbReference type="EMBL" id="ACM21326.1"/>
    </source>
</evidence>
<keyword evidence="2 3" id="KW-0802">TPR repeat</keyword>
<dbReference type="PANTHER" id="PTHR45586:SF1">
    <property type="entry name" value="LIPOPOLYSACCHARIDE ASSEMBLY PROTEIN B"/>
    <property type="match status" value="1"/>
</dbReference>
<dbReference type="SUPFAM" id="SSF81901">
    <property type="entry name" value="HCP-like"/>
    <property type="match status" value="1"/>
</dbReference>
<dbReference type="STRING" id="316067.Geob_2983"/>
<keyword evidence="1" id="KW-0677">Repeat</keyword>
<protein>
    <submittedName>
        <fullName evidence="4">TPR domain lipoprotein</fullName>
    </submittedName>
</protein>
<dbReference type="EMBL" id="CP001390">
    <property type="protein sequence ID" value="ACM21326.1"/>
    <property type="molecule type" value="Genomic_DNA"/>
</dbReference>
<dbReference type="KEGG" id="geo:Geob_2983"/>
<dbReference type="Gene3D" id="1.25.40.10">
    <property type="entry name" value="Tetratricopeptide repeat domain"/>
    <property type="match status" value="3"/>
</dbReference>
<evidence type="ECO:0000256" key="1">
    <source>
        <dbReference type="ARBA" id="ARBA00022737"/>
    </source>
</evidence>
<evidence type="ECO:0000256" key="3">
    <source>
        <dbReference type="PROSITE-ProRule" id="PRU00339"/>
    </source>
</evidence>